<name>A0A6D2III1_9BRAS</name>
<reference evidence="2" key="1">
    <citation type="submission" date="2020-01" db="EMBL/GenBank/DDBJ databases">
        <authorList>
            <person name="Mishra B."/>
        </authorList>
    </citation>
    <scope>NUCLEOTIDE SEQUENCE [LARGE SCALE GENOMIC DNA]</scope>
</reference>
<dbReference type="GO" id="GO:0004540">
    <property type="term" value="F:RNA nuclease activity"/>
    <property type="evidence" value="ECO:0007669"/>
    <property type="project" value="InterPro"/>
</dbReference>
<dbReference type="Pfam" id="PF01936">
    <property type="entry name" value="NYN"/>
    <property type="match status" value="1"/>
</dbReference>
<dbReference type="PANTHER" id="PTHR14379">
    <property type="entry name" value="LIMKAIN B LKAP"/>
    <property type="match status" value="1"/>
</dbReference>
<feature type="domain" description="NYN" evidence="1">
    <location>
        <begin position="8"/>
        <end position="139"/>
    </location>
</feature>
<organism evidence="2 3">
    <name type="scientific">Microthlaspi erraticum</name>
    <dbReference type="NCBI Taxonomy" id="1685480"/>
    <lineage>
        <taxon>Eukaryota</taxon>
        <taxon>Viridiplantae</taxon>
        <taxon>Streptophyta</taxon>
        <taxon>Embryophyta</taxon>
        <taxon>Tracheophyta</taxon>
        <taxon>Spermatophyta</taxon>
        <taxon>Magnoliopsida</taxon>
        <taxon>eudicotyledons</taxon>
        <taxon>Gunneridae</taxon>
        <taxon>Pentapetalae</taxon>
        <taxon>rosids</taxon>
        <taxon>malvids</taxon>
        <taxon>Brassicales</taxon>
        <taxon>Brassicaceae</taxon>
        <taxon>Coluteocarpeae</taxon>
        <taxon>Microthlaspi</taxon>
    </lineage>
</organism>
<dbReference type="OrthoDB" id="1073369at2759"/>
<dbReference type="AlphaFoldDB" id="A0A6D2III1"/>
<evidence type="ECO:0000313" key="2">
    <source>
        <dbReference type="EMBL" id="CAA7026825.1"/>
    </source>
</evidence>
<evidence type="ECO:0000313" key="3">
    <source>
        <dbReference type="Proteomes" id="UP000467841"/>
    </source>
</evidence>
<gene>
    <name evidence="2" type="ORF">MERR_LOCUS14060</name>
</gene>
<dbReference type="InterPro" id="IPR024768">
    <property type="entry name" value="Marf1"/>
</dbReference>
<proteinExistence type="predicted"/>
<dbReference type="InterPro" id="IPR021139">
    <property type="entry name" value="NYN"/>
</dbReference>
<dbReference type="Proteomes" id="UP000467841">
    <property type="component" value="Unassembled WGS sequence"/>
</dbReference>
<dbReference type="GO" id="GO:0010468">
    <property type="term" value="P:regulation of gene expression"/>
    <property type="evidence" value="ECO:0007669"/>
    <property type="project" value="InterPro"/>
</dbReference>
<comment type="caution">
    <text evidence="2">The sequence shown here is derived from an EMBL/GenBank/DDBJ whole genome shotgun (WGS) entry which is preliminary data.</text>
</comment>
<dbReference type="EMBL" id="CACVBM020001052">
    <property type="protein sequence ID" value="CAA7026825.1"/>
    <property type="molecule type" value="Genomic_DNA"/>
</dbReference>
<evidence type="ECO:0000259" key="1">
    <source>
        <dbReference type="Pfam" id="PF01936"/>
    </source>
</evidence>
<protein>
    <recommendedName>
        <fullName evidence="1">NYN domain-containing protein</fullName>
    </recommendedName>
</protein>
<dbReference type="GO" id="GO:0005777">
    <property type="term" value="C:peroxisome"/>
    <property type="evidence" value="ECO:0007669"/>
    <property type="project" value="InterPro"/>
</dbReference>
<accession>A0A6D2III1</accession>
<dbReference type="PANTHER" id="PTHR14379:SF59">
    <property type="entry name" value="NYN DOMAIN-CONTAINING PROTEIN"/>
    <property type="match status" value="1"/>
</dbReference>
<keyword evidence="3" id="KW-1185">Reference proteome</keyword>
<sequence>MMKRSHSGVFWDAVRCPLPRGMSPDEIHKRIELYLHEGEEDITGQTYIWVYVDETDKEGPWVGSYLTDKTWESRIYFLPGGADRYKRRCRMLTDILLWRRDFHPPSLLLVVSDKVKNDFLFSYRLTMIARTAYRVFLAAPDENYQPDTDARWPESLFVRLFSFADGKYC</sequence>